<evidence type="ECO:0000313" key="3">
    <source>
        <dbReference type="Proteomes" id="UP001202328"/>
    </source>
</evidence>
<protein>
    <submittedName>
        <fullName evidence="2">Uncharacterized protein</fullName>
    </submittedName>
</protein>
<accession>A0AAD4SN59</accession>
<proteinExistence type="predicted"/>
<organism evidence="2 3">
    <name type="scientific">Papaver atlanticum</name>
    <dbReference type="NCBI Taxonomy" id="357466"/>
    <lineage>
        <taxon>Eukaryota</taxon>
        <taxon>Viridiplantae</taxon>
        <taxon>Streptophyta</taxon>
        <taxon>Embryophyta</taxon>
        <taxon>Tracheophyta</taxon>
        <taxon>Spermatophyta</taxon>
        <taxon>Magnoliopsida</taxon>
        <taxon>Ranunculales</taxon>
        <taxon>Papaveraceae</taxon>
        <taxon>Papaveroideae</taxon>
        <taxon>Papaver</taxon>
    </lineage>
</organism>
<dbReference type="EMBL" id="JAJJMB010009541">
    <property type="protein sequence ID" value="KAI3913144.1"/>
    <property type="molecule type" value="Genomic_DNA"/>
</dbReference>
<evidence type="ECO:0000313" key="2">
    <source>
        <dbReference type="EMBL" id="KAI3913144.1"/>
    </source>
</evidence>
<reference evidence="2" key="1">
    <citation type="submission" date="2022-04" db="EMBL/GenBank/DDBJ databases">
        <title>A functionally conserved STORR gene fusion in Papaver species that diverged 16.8 million years ago.</title>
        <authorList>
            <person name="Catania T."/>
        </authorList>
    </citation>
    <scope>NUCLEOTIDE SEQUENCE</scope>
    <source>
        <strain evidence="2">S-188037</strain>
    </source>
</reference>
<comment type="caution">
    <text evidence="2">The sequence shown here is derived from an EMBL/GenBank/DDBJ whole genome shotgun (WGS) entry which is preliminary data.</text>
</comment>
<name>A0AAD4SN59_9MAGN</name>
<dbReference type="Proteomes" id="UP001202328">
    <property type="component" value="Unassembled WGS sequence"/>
</dbReference>
<feature type="compositionally biased region" description="Basic and acidic residues" evidence="1">
    <location>
        <begin position="114"/>
        <end position="132"/>
    </location>
</feature>
<feature type="region of interest" description="Disordered" evidence="1">
    <location>
        <begin position="114"/>
        <end position="140"/>
    </location>
</feature>
<evidence type="ECO:0000256" key="1">
    <source>
        <dbReference type="SAM" id="MobiDB-lite"/>
    </source>
</evidence>
<sequence length="140" mass="16355">TQLLPNESGYYYLRFQNFRPDENVSENDHLKHLQFFDRIPPPYLSPFVDNKKRPIELYEGIISQPEDTKTAERKLKMDIFRKTEDRASGRLPYSAANQGENVNIVDGEMRNYQRATEKSATDASKMTKREFRQSMNSGVT</sequence>
<dbReference type="AlphaFoldDB" id="A0AAD4SN59"/>
<gene>
    <name evidence="2" type="ORF">MKW98_007160</name>
</gene>
<feature type="non-terminal residue" evidence="2">
    <location>
        <position position="140"/>
    </location>
</feature>
<keyword evidence="3" id="KW-1185">Reference proteome</keyword>